<evidence type="ECO:0000313" key="3">
    <source>
        <dbReference type="Proteomes" id="UP000001861"/>
    </source>
</evidence>
<keyword evidence="3" id="KW-1185">Reference proteome</keyword>
<dbReference type="AlphaFoldDB" id="A8N3N3"/>
<dbReference type="KEGG" id="cci:CC1G_00678"/>
<dbReference type="InterPro" id="IPR001810">
    <property type="entry name" value="F-box_dom"/>
</dbReference>
<dbReference type="PROSITE" id="PS50181">
    <property type="entry name" value="FBOX"/>
    <property type="match status" value="1"/>
</dbReference>
<dbReference type="InterPro" id="IPR036047">
    <property type="entry name" value="F-box-like_dom_sf"/>
</dbReference>
<accession>A8N3N3</accession>
<dbReference type="RefSeq" id="XP_001829499.1">
    <property type="nucleotide sequence ID" value="XM_001829447.1"/>
</dbReference>
<gene>
    <name evidence="2" type="ORF">CC1G_00678</name>
</gene>
<dbReference type="OrthoDB" id="3054030at2759"/>
<dbReference type="SUPFAM" id="SSF81383">
    <property type="entry name" value="F-box domain"/>
    <property type="match status" value="1"/>
</dbReference>
<dbReference type="Pfam" id="PF12937">
    <property type="entry name" value="F-box-like"/>
    <property type="match status" value="1"/>
</dbReference>
<evidence type="ECO:0000259" key="1">
    <source>
        <dbReference type="PROSITE" id="PS50181"/>
    </source>
</evidence>
<proteinExistence type="predicted"/>
<feature type="domain" description="F-box" evidence="1">
    <location>
        <begin position="10"/>
        <end position="48"/>
    </location>
</feature>
<dbReference type="Proteomes" id="UP000001861">
    <property type="component" value="Unassembled WGS sequence"/>
</dbReference>
<dbReference type="Gene3D" id="1.20.1280.50">
    <property type="match status" value="1"/>
</dbReference>
<evidence type="ECO:0000313" key="2">
    <source>
        <dbReference type="EMBL" id="EAU92459.1"/>
    </source>
</evidence>
<protein>
    <recommendedName>
        <fullName evidence="1">F-box domain-containing protein</fullName>
    </recommendedName>
</protein>
<organism evidence="2 3">
    <name type="scientific">Coprinopsis cinerea (strain Okayama-7 / 130 / ATCC MYA-4618 / FGSC 9003)</name>
    <name type="common">Inky cap fungus</name>
    <name type="synonym">Hormographiella aspergillata</name>
    <dbReference type="NCBI Taxonomy" id="240176"/>
    <lineage>
        <taxon>Eukaryota</taxon>
        <taxon>Fungi</taxon>
        <taxon>Dikarya</taxon>
        <taxon>Basidiomycota</taxon>
        <taxon>Agaricomycotina</taxon>
        <taxon>Agaricomycetes</taxon>
        <taxon>Agaricomycetidae</taxon>
        <taxon>Agaricales</taxon>
        <taxon>Agaricineae</taxon>
        <taxon>Psathyrellaceae</taxon>
        <taxon>Coprinopsis</taxon>
    </lineage>
</organism>
<dbReference type="SUPFAM" id="SSF52047">
    <property type="entry name" value="RNI-like"/>
    <property type="match status" value="1"/>
</dbReference>
<name>A8N3N3_COPC7</name>
<dbReference type="Gene3D" id="3.80.10.10">
    <property type="entry name" value="Ribonuclease Inhibitor"/>
    <property type="match status" value="1"/>
</dbReference>
<dbReference type="InParanoid" id="A8N3N3"/>
<reference evidence="2 3" key="1">
    <citation type="journal article" date="2010" name="Proc. Natl. Acad. Sci. U.S.A.">
        <title>Insights into evolution of multicellular fungi from the assembled chromosomes of the mushroom Coprinopsis cinerea (Coprinus cinereus).</title>
        <authorList>
            <person name="Stajich J.E."/>
            <person name="Wilke S.K."/>
            <person name="Ahren D."/>
            <person name="Au C.H."/>
            <person name="Birren B.W."/>
            <person name="Borodovsky M."/>
            <person name="Burns C."/>
            <person name="Canback B."/>
            <person name="Casselton L.A."/>
            <person name="Cheng C.K."/>
            <person name="Deng J."/>
            <person name="Dietrich F.S."/>
            <person name="Fargo D.C."/>
            <person name="Farman M.L."/>
            <person name="Gathman A.C."/>
            <person name="Goldberg J."/>
            <person name="Guigo R."/>
            <person name="Hoegger P.J."/>
            <person name="Hooker J.B."/>
            <person name="Huggins A."/>
            <person name="James T.Y."/>
            <person name="Kamada T."/>
            <person name="Kilaru S."/>
            <person name="Kodira C."/>
            <person name="Kues U."/>
            <person name="Kupfer D."/>
            <person name="Kwan H.S."/>
            <person name="Lomsadze A."/>
            <person name="Li W."/>
            <person name="Lilly W.W."/>
            <person name="Ma L.J."/>
            <person name="Mackey A.J."/>
            <person name="Manning G."/>
            <person name="Martin F."/>
            <person name="Muraguchi H."/>
            <person name="Natvig D.O."/>
            <person name="Palmerini H."/>
            <person name="Ramesh M.A."/>
            <person name="Rehmeyer C.J."/>
            <person name="Roe B.A."/>
            <person name="Shenoy N."/>
            <person name="Stanke M."/>
            <person name="Ter-Hovhannisyan V."/>
            <person name="Tunlid A."/>
            <person name="Velagapudi R."/>
            <person name="Vision T.J."/>
            <person name="Zeng Q."/>
            <person name="Zolan M.E."/>
            <person name="Pukkila P.J."/>
        </authorList>
    </citation>
    <scope>NUCLEOTIDE SEQUENCE [LARGE SCALE GENOMIC DNA]</scope>
    <source>
        <strain evidence="3">Okayama-7 / 130 / ATCC MYA-4618 / FGSC 9003</strain>
    </source>
</reference>
<dbReference type="OMA" id="KEWSECI"/>
<dbReference type="EMBL" id="AACS02000001">
    <property type="protein sequence ID" value="EAU92459.1"/>
    <property type="molecule type" value="Genomic_DNA"/>
</dbReference>
<dbReference type="GeneID" id="6005929"/>
<dbReference type="InterPro" id="IPR032675">
    <property type="entry name" value="LRR_dom_sf"/>
</dbReference>
<sequence>MASQSEGIRRADLLDLPDELILHIFDHATVTNETLYTLSQVCKRLHELCLGICYGRFNLKNPQKHAKVAISANPDRVDALSILDISLKVVTLERLVCKFPTCEDDLPSLIRCVHRAANFVARLQSIGKVILVFSNESCCCCGKNNSKPKLEDGILHDWSAAMGRLMNTILERSCHALVVKGGRYLGHLFAFRRTRPSQTKFLNPIEAVKTFFTNSKSGEVIEDVKRAPRVTRGDNWEFKQAAQHRVSLVLTDVSPLARDGSKLRSLTIQSMMFLMPPLLQWTISAMQYSKLENLTLGSLSINYKCWPAIFALLERAAPDLLELSLTKLRQIDPGDLLKFLGRFPKLTSLTIHHEVESVDSYNLGPFPDFPKLISLHAPASWVFKLLSAHQRGLECLEYLCITYRLRNDGLSHWLRQCPNPSIPSLLGDQLRPLTLCLEVRLGDSPAWKMFQDIDAEPSQSQKSCLELVSSISLLVEEEFAKSDMPLLTVLPKWLSMFPAVRFLTISGHNSAIDGMDLFESLIAIVKAKKLHLQSLDVNGKEAEFVRSSSKSSS</sequence>
<dbReference type="CDD" id="cd09917">
    <property type="entry name" value="F-box_SF"/>
    <property type="match status" value="1"/>
</dbReference>
<comment type="caution">
    <text evidence="2">The sequence shown here is derived from an EMBL/GenBank/DDBJ whole genome shotgun (WGS) entry which is preliminary data.</text>
</comment>
<dbReference type="VEuPathDB" id="FungiDB:CC1G_00678"/>